<dbReference type="GO" id="GO:0009236">
    <property type="term" value="P:cobalamin biosynthetic process"/>
    <property type="evidence" value="ECO:0007669"/>
    <property type="project" value="InterPro"/>
</dbReference>
<dbReference type="InterPro" id="IPR027417">
    <property type="entry name" value="P-loop_NTPase"/>
</dbReference>
<proteinExistence type="predicted"/>
<dbReference type="AlphaFoldDB" id="A0A532V8D5"/>
<accession>A0A532V8D5</accession>
<dbReference type="Pfam" id="PF02572">
    <property type="entry name" value="CobA_CobO_BtuR"/>
    <property type="match status" value="1"/>
</dbReference>
<protein>
    <submittedName>
        <fullName evidence="1">Cob(I)yrinic acid a,c-diamide adenosyltransferase</fullName>
    </submittedName>
</protein>
<dbReference type="PIRSF" id="PIRSF015617">
    <property type="entry name" value="Adensltrnsf_CobA"/>
    <property type="match status" value="1"/>
</dbReference>
<dbReference type="GO" id="GO:0005524">
    <property type="term" value="F:ATP binding"/>
    <property type="evidence" value="ECO:0007669"/>
    <property type="project" value="InterPro"/>
</dbReference>
<keyword evidence="1" id="KW-0808">Transferase</keyword>
<reference evidence="1 2" key="1">
    <citation type="submission" date="2017-06" db="EMBL/GenBank/DDBJ databases">
        <title>Novel microbial phyla capable of carbon fixation and sulfur reduction in deep-sea sediments.</title>
        <authorList>
            <person name="Huang J."/>
            <person name="Baker B."/>
            <person name="Wang Y."/>
        </authorList>
    </citation>
    <scope>NUCLEOTIDE SEQUENCE [LARGE SCALE GENOMIC DNA]</scope>
    <source>
        <strain evidence="1">B3_TA06</strain>
    </source>
</reference>
<name>A0A532V8D5_UNCT6</name>
<dbReference type="PANTHER" id="PTHR46638">
    <property type="entry name" value="CORRINOID ADENOSYLTRANSFERASE"/>
    <property type="match status" value="1"/>
</dbReference>
<evidence type="ECO:0000313" key="2">
    <source>
        <dbReference type="Proteomes" id="UP000317778"/>
    </source>
</evidence>
<dbReference type="PANTHER" id="PTHR46638:SF1">
    <property type="entry name" value="CORRINOID ADENOSYLTRANSFERASE"/>
    <property type="match status" value="1"/>
</dbReference>
<dbReference type="SUPFAM" id="SSF52540">
    <property type="entry name" value="P-loop containing nucleoside triphosphate hydrolases"/>
    <property type="match status" value="1"/>
</dbReference>
<dbReference type="Proteomes" id="UP000317778">
    <property type="component" value="Unassembled WGS sequence"/>
</dbReference>
<gene>
    <name evidence="1" type="ORF">CEE36_03695</name>
</gene>
<dbReference type="EMBL" id="NJBO01000004">
    <property type="protein sequence ID" value="TKJ43449.1"/>
    <property type="molecule type" value="Genomic_DNA"/>
</dbReference>
<dbReference type="Gene3D" id="3.40.50.300">
    <property type="entry name" value="P-loop containing nucleotide triphosphate hydrolases"/>
    <property type="match status" value="1"/>
</dbReference>
<sequence length="177" mass="19041">MNVDNSALGLLQVYTGPGKGKTTAAVGLAARAAGQGLAVAFIQFAKPDESGEVDSLRKLGVKVSHFGAKGFLVPDSDPTPHREAALRGWSEGLRYLKGEEQVDLLVLDELCQVLSLGLLDRGEVMEAIINRPHGLEVVCTGRDAPKELIQAADLVTEMLETKHYFKKGVKGRKGIEY</sequence>
<dbReference type="InterPro" id="IPR003724">
    <property type="entry name" value="CblAdoTrfase_CobA"/>
</dbReference>
<evidence type="ECO:0000313" key="1">
    <source>
        <dbReference type="EMBL" id="TKJ43449.1"/>
    </source>
</evidence>
<dbReference type="GO" id="GO:0008817">
    <property type="term" value="F:corrinoid adenosyltransferase activity"/>
    <property type="evidence" value="ECO:0007669"/>
    <property type="project" value="InterPro"/>
</dbReference>
<comment type="caution">
    <text evidence="1">The sequence shown here is derived from an EMBL/GenBank/DDBJ whole genome shotgun (WGS) entry which is preliminary data.</text>
</comment>
<organism evidence="1 2">
    <name type="scientific">candidate division TA06 bacterium B3_TA06</name>
    <dbReference type="NCBI Taxonomy" id="2012487"/>
    <lineage>
        <taxon>Bacteria</taxon>
        <taxon>Bacteria division TA06</taxon>
    </lineage>
</organism>